<dbReference type="PaxDb" id="522772-Dacet_0563"/>
<keyword evidence="2" id="KW-1185">Reference proteome</keyword>
<evidence type="ECO:0000313" key="2">
    <source>
        <dbReference type="Proteomes" id="UP000002012"/>
    </source>
</evidence>
<evidence type="ECO:0000313" key="1">
    <source>
        <dbReference type="EMBL" id="ADD67361.1"/>
    </source>
</evidence>
<dbReference type="EMBL" id="CP001968">
    <property type="protein sequence ID" value="ADD67361.1"/>
    <property type="molecule type" value="Genomic_DNA"/>
</dbReference>
<dbReference type="STRING" id="522772.Dacet_0563"/>
<accession>D4H450</accession>
<organism evidence="1 2">
    <name type="scientific">Denitrovibrio acetiphilus (strain DSM 12809 / NBRC 114555 / N2460)</name>
    <dbReference type="NCBI Taxonomy" id="522772"/>
    <lineage>
        <taxon>Bacteria</taxon>
        <taxon>Pseudomonadati</taxon>
        <taxon>Deferribacterota</taxon>
        <taxon>Deferribacteres</taxon>
        <taxon>Deferribacterales</taxon>
        <taxon>Geovibrionaceae</taxon>
        <taxon>Denitrovibrio</taxon>
    </lineage>
</organism>
<protein>
    <submittedName>
        <fullName evidence="1">Uncharacterized protein</fullName>
    </submittedName>
</protein>
<dbReference type="RefSeq" id="WP_013009905.1">
    <property type="nucleotide sequence ID" value="NC_013943.1"/>
</dbReference>
<gene>
    <name evidence="1" type="ordered locus">Dacet_0563</name>
</gene>
<sequence>MTREDANKIIQKNKSVVWMLMNVMNEFGENQSTMPPSIKQGTGYLLDELYNDIEMLEDFIKQKIQD</sequence>
<dbReference type="KEGG" id="dap:Dacet_0563"/>
<dbReference type="AlphaFoldDB" id="D4H450"/>
<proteinExistence type="predicted"/>
<reference evidence="1 2" key="1">
    <citation type="journal article" date="2010" name="Stand. Genomic Sci.">
        <title>Complete genome sequence of Denitrovibrio acetiphilus type strain (N2460).</title>
        <authorList>
            <person name="Kiss H."/>
            <person name="Lang E."/>
            <person name="Lapidus A."/>
            <person name="Copeland A."/>
            <person name="Nolan M."/>
            <person name="Glavina Del Rio T."/>
            <person name="Chen F."/>
            <person name="Lucas S."/>
            <person name="Tice H."/>
            <person name="Cheng J.F."/>
            <person name="Han C."/>
            <person name="Goodwin L."/>
            <person name="Pitluck S."/>
            <person name="Liolios K."/>
            <person name="Pati A."/>
            <person name="Ivanova N."/>
            <person name="Mavromatis K."/>
            <person name="Chen A."/>
            <person name="Palaniappan K."/>
            <person name="Land M."/>
            <person name="Hauser L."/>
            <person name="Chang Y.J."/>
            <person name="Jeffries C.D."/>
            <person name="Detter J.C."/>
            <person name="Brettin T."/>
            <person name="Spring S."/>
            <person name="Rohde M."/>
            <person name="Goker M."/>
            <person name="Woyke T."/>
            <person name="Bristow J."/>
            <person name="Eisen J.A."/>
            <person name="Markowitz V."/>
            <person name="Hugenholtz P."/>
            <person name="Kyrpides N.C."/>
            <person name="Klenk H.P."/>
        </authorList>
    </citation>
    <scope>NUCLEOTIDE SEQUENCE [LARGE SCALE GENOMIC DNA]</scope>
    <source>
        <strain evidence="2">DSM 12809 / NBRC 114555 / N2460</strain>
    </source>
</reference>
<dbReference type="Proteomes" id="UP000002012">
    <property type="component" value="Chromosome"/>
</dbReference>
<name>D4H450_DENA2</name>
<dbReference type="InParanoid" id="D4H450"/>
<dbReference type="HOGENOM" id="CLU_2823998_0_0_0"/>